<dbReference type="EMBL" id="CP015961">
    <property type="protein sequence ID" value="ANI92056.1"/>
    <property type="molecule type" value="Genomic_DNA"/>
</dbReference>
<gene>
    <name evidence="6" type="ORF">BJL86_0512</name>
    <name evidence="7" type="ORF">BJL86_1272</name>
    <name evidence="8" type="ORF">BJL86_1515</name>
    <name evidence="9" type="ORF">BJL86_1929</name>
    <name evidence="10" type="ORF">BJL86_2537</name>
</gene>
<dbReference type="KEGG" id="dtm:BJL86_1515"/>
<evidence type="ECO:0000256" key="3">
    <source>
        <dbReference type="ARBA" id="ARBA00022578"/>
    </source>
</evidence>
<evidence type="ECO:0000313" key="8">
    <source>
        <dbReference type="EMBL" id="ANI92293.1"/>
    </source>
</evidence>
<evidence type="ECO:0000313" key="10">
    <source>
        <dbReference type="EMBL" id="ANI93297.1"/>
    </source>
</evidence>
<dbReference type="KEGG" id="dtm:BJL86_0512"/>
<dbReference type="KEGG" id="dtm:BJL86_2537"/>
<evidence type="ECO:0000313" key="7">
    <source>
        <dbReference type="EMBL" id="ANI92056.1"/>
    </source>
</evidence>
<dbReference type="Pfam" id="PF00872">
    <property type="entry name" value="Transposase_mut"/>
    <property type="match status" value="1"/>
</dbReference>
<dbReference type="GO" id="GO:0004803">
    <property type="term" value="F:transposase activity"/>
    <property type="evidence" value="ECO:0007669"/>
    <property type="project" value="InterPro"/>
</dbReference>
<keyword evidence="5" id="KW-0233">DNA recombination</keyword>
<protein>
    <submittedName>
        <fullName evidence="9">Uncharacterized protein</fullName>
    </submittedName>
</protein>
<proteinExistence type="inferred from homology"/>
<comment type="similarity">
    <text evidence="2">Belongs to the transposase mutator family.</text>
</comment>
<dbReference type="KEGG" id="dtm:BJL86_1272"/>
<keyword evidence="11" id="KW-1185">Reference proteome</keyword>
<comment type="function">
    <text evidence="1">Required for the transposition of the insertion element.</text>
</comment>
<evidence type="ECO:0000313" key="11">
    <source>
        <dbReference type="Proteomes" id="UP000186104"/>
    </source>
</evidence>
<dbReference type="GO" id="GO:0006313">
    <property type="term" value="P:DNA transposition"/>
    <property type="evidence" value="ECO:0007669"/>
    <property type="project" value="InterPro"/>
</dbReference>
<keyword evidence="4" id="KW-0238">DNA-binding</keyword>
<dbReference type="EMBL" id="CP015961">
    <property type="protein sequence ID" value="ANI91317.1"/>
    <property type="molecule type" value="Genomic_DNA"/>
</dbReference>
<keyword evidence="3" id="KW-0815">Transposition</keyword>
<evidence type="ECO:0000256" key="5">
    <source>
        <dbReference type="ARBA" id="ARBA00023172"/>
    </source>
</evidence>
<evidence type="ECO:0000313" key="6">
    <source>
        <dbReference type="EMBL" id="ANI91317.1"/>
    </source>
</evidence>
<dbReference type="EMBL" id="CP015961">
    <property type="protein sequence ID" value="ANI92699.1"/>
    <property type="molecule type" value="Genomic_DNA"/>
</dbReference>
<dbReference type="EMBL" id="CP015961">
    <property type="protein sequence ID" value="ANI92293.1"/>
    <property type="molecule type" value="Genomic_DNA"/>
</dbReference>
<dbReference type="GO" id="GO:0003677">
    <property type="term" value="F:DNA binding"/>
    <property type="evidence" value="ECO:0007669"/>
    <property type="project" value="UniProtKB-KW"/>
</dbReference>
<name>A0A173LM42_9ACTN</name>
<dbReference type="Proteomes" id="UP000186104">
    <property type="component" value="Chromosome"/>
</dbReference>
<evidence type="ECO:0000256" key="2">
    <source>
        <dbReference type="ARBA" id="ARBA00010961"/>
    </source>
</evidence>
<dbReference type="InterPro" id="IPR048004">
    <property type="entry name" value="IS1249_transpos"/>
</dbReference>
<dbReference type="NCBIfam" id="NF033544">
    <property type="entry name" value="transpos_IS1249"/>
    <property type="match status" value="1"/>
</dbReference>
<dbReference type="KEGG" id="dtm:BJL86_1929"/>
<sequence>MKRNGTTGAGTTRWRCRSCGSSSTKHRPDRRLDARFRWFIDYLTGTGSLDQVAADHGISRRTLNRYFHTFWYVQVPVPADRFRVYDQLFIDGTYTAAGCLLVAATRTHVVAWHWARRENIQAYRTLLEHMAPPLMVVIDGGQGAATAIAKQWPRTIVQRCLVHAQRNVRRHTTSRPRTDAGRAIYQLALQLTRITTVEQATEWIVHLNDFGRIYKHWLNEKTPPPPGKTGAWTFTHDRTRKAYNSLLYLHRHKLLFRYLDPPPGAIAPELITATTNTLEGGINAGIKVHAFAHRGQAAEHQRLMCEWWLYLKTEAPDDPLQIARGQQWGKNALAKAQALTHNENLADHETGRPALYDNAIEWSNSQGIQKGWIH</sequence>
<organism evidence="9 11">
    <name type="scientific">Dietzia timorensis</name>
    <dbReference type="NCBI Taxonomy" id="499555"/>
    <lineage>
        <taxon>Bacteria</taxon>
        <taxon>Bacillati</taxon>
        <taxon>Actinomycetota</taxon>
        <taxon>Actinomycetes</taxon>
        <taxon>Mycobacteriales</taxon>
        <taxon>Dietziaceae</taxon>
        <taxon>Dietzia</taxon>
    </lineage>
</organism>
<accession>A0A173LM42</accession>
<evidence type="ECO:0000256" key="4">
    <source>
        <dbReference type="ARBA" id="ARBA00023125"/>
    </source>
</evidence>
<evidence type="ECO:0000256" key="1">
    <source>
        <dbReference type="ARBA" id="ARBA00002190"/>
    </source>
</evidence>
<reference evidence="9 11" key="1">
    <citation type="submission" date="2016-06" db="EMBL/GenBank/DDBJ databases">
        <title>Complete genome sequence of a saline-alkali tolerant type strain Dietzia timorensis ID05-A0528T.</title>
        <authorList>
            <person name="Wu X."/>
        </authorList>
    </citation>
    <scope>NUCLEOTIDE SEQUENCE [LARGE SCALE GENOMIC DNA]</scope>
    <source>
        <strain evidence="9 11">ID05-A0528</strain>
    </source>
</reference>
<dbReference type="EMBL" id="CP015961">
    <property type="protein sequence ID" value="ANI93297.1"/>
    <property type="molecule type" value="Genomic_DNA"/>
</dbReference>
<dbReference type="InterPro" id="IPR001207">
    <property type="entry name" value="Transposase_mutator"/>
</dbReference>
<dbReference type="AlphaFoldDB" id="A0A173LM42"/>
<evidence type="ECO:0000313" key="9">
    <source>
        <dbReference type="EMBL" id="ANI92699.1"/>
    </source>
</evidence>